<keyword evidence="1" id="KW-0812">Transmembrane</keyword>
<keyword evidence="3" id="KW-1185">Reference proteome</keyword>
<name>E3NE21_CAERE</name>
<dbReference type="HOGENOM" id="CLU_1972540_0_0_1"/>
<evidence type="ECO:0000256" key="1">
    <source>
        <dbReference type="SAM" id="Phobius"/>
    </source>
</evidence>
<organism evidence="3">
    <name type="scientific">Caenorhabditis remanei</name>
    <name type="common">Caenorhabditis vulgaris</name>
    <dbReference type="NCBI Taxonomy" id="31234"/>
    <lineage>
        <taxon>Eukaryota</taxon>
        <taxon>Metazoa</taxon>
        <taxon>Ecdysozoa</taxon>
        <taxon>Nematoda</taxon>
        <taxon>Chromadorea</taxon>
        <taxon>Rhabditida</taxon>
        <taxon>Rhabditina</taxon>
        <taxon>Rhabditomorpha</taxon>
        <taxon>Rhabditoidea</taxon>
        <taxon>Rhabditidae</taxon>
        <taxon>Peloderinae</taxon>
        <taxon>Caenorhabditis</taxon>
    </lineage>
</organism>
<proteinExistence type="predicted"/>
<keyword evidence="1" id="KW-0472">Membrane</keyword>
<accession>E3NE21</accession>
<evidence type="ECO:0000313" key="2">
    <source>
        <dbReference type="EMBL" id="EFO94257.1"/>
    </source>
</evidence>
<dbReference type="InParanoid" id="E3NE21"/>
<protein>
    <submittedName>
        <fullName evidence="2">Uncharacterized protein</fullName>
    </submittedName>
</protein>
<keyword evidence="1" id="KW-1133">Transmembrane helix</keyword>
<dbReference type="AlphaFoldDB" id="E3NE21"/>
<dbReference type="Proteomes" id="UP000008281">
    <property type="component" value="Unassembled WGS sequence"/>
</dbReference>
<evidence type="ECO:0000313" key="3">
    <source>
        <dbReference type="Proteomes" id="UP000008281"/>
    </source>
</evidence>
<dbReference type="EMBL" id="DS268616">
    <property type="protein sequence ID" value="EFO94257.1"/>
    <property type="molecule type" value="Genomic_DNA"/>
</dbReference>
<reference evidence="2" key="1">
    <citation type="submission" date="2007-07" db="EMBL/GenBank/DDBJ databases">
        <title>PCAP assembly of the Caenorhabditis remanei genome.</title>
        <authorList>
            <consortium name="The Caenorhabditis remanei Sequencing Consortium"/>
            <person name="Wilson R.K."/>
        </authorList>
    </citation>
    <scope>NUCLEOTIDE SEQUENCE [LARGE SCALE GENOMIC DNA]</scope>
    <source>
        <strain evidence="2">PB4641</strain>
    </source>
</reference>
<sequence length="127" mass="14524">MLQRFCLATIMAAGMKLWTIPLLNVIYLPLLQNKKNVEGRTERQRKAMDCLKENAPEIFLHDNGAHDSVVKCNKKVKKSGGISLARCLVITITSAPLFPNNRNKRDCRLFLPYIIGPRDFNISYDIY</sequence>
<feature type="transmembrane region" description="Helical" evidence="1">
    <location>
        <begin position="7"/>
        <end position="30"/>
    </location>
</feature>
<gene>
    <name evidence="2" type="ORF">CRE_30168</name>
</gene>